<protein>
    <submittedName>
        <fullName evidence="1">Uncharacterized protein</fullName>
    </submittedName>
</protein>
<reference evidence="1" key="2">
    <citation type="journal article" date="2015" name="Fish Shellfish Immunol.">
        <title>Early steps in the European eel (Anguilla anguilla)-Vibrio vulnificus interaction in the gills: Role of the RtxA13 toxin.</title>
        <authorList>
            <person name="Callol A."/>
            <person name="Pajuelo D."/>
            <person name="Ebbesson L."/>
            <person name="Teles M."/>
            <person name="MacKenzie S."/>
            <person name="Amaro C."/>
        </authorList>
    </citation>
    <scope>NUCLEOTIDE SEQUENCE</scope>
</reference>
<dbReference type="AlphaFoldDB" id="A0A0E9Q1Z8"/>
<proteinExistence type="predicted"/>
<organism evidence="1">
    <name type="scientific">Anguilla anguilla</name>
    <name type="common">European freshwater eel</name>
    <name type="synonym">Muraena anguilla</name>
    <dbReference type="NCBI Taxonomy" id="7936"/>
    <lineage>
        <taxon>Eukaryota</taxon>
        <taxon>Metazoa</taxon>
        <taxon>Chordata</taxon>
        <taxon>Craniata</taxon>
        <taxon>Vertebrata</taxon>
        <taxon>Euteleostomi</taxon>
        <taxon>Actinopterygii</taxon>
        <taxon>Neopterygii</taxon>
        <taxon>Teleostei</taxon>
        <taxon>Anguilliformes</taxon>
        <taxon>Anguillidae</taxon>
        <taxon>Anguilla</taxon>
    </lineage>
</organism>
<reference evidence="1" key="1">
    <citation type="submission" date="2014-11" db="EMBL/GenBank/DDBJ databases">
        <authorList>
            <person name="Amaro Gonzalez C."/>
        </authorList>
    </citation>
    <scope>NUCLEOTIDE SEQUENCE</scope>
</reference>
<sequence length="40" mass="4264">MAQELDFQLLCSTIKFQSSVFRGGTVGGTVGVATLCKQKN</sequence>
<accession>A0A0E9Q1Z8</accession>
<dbReference type="EMBL" id="GBXM01098232">
    <property type="protein sequence ID" value="JAH10345.1"/>
    <property type="molecule type" value="Transcribed_RNA"/>
</dbReference>
<name>A0A0E9Q1Z8_ANGAN</name>
<evidence type="ECO:0000313" key="1">
    <source>
        <dbReference type="EMBL" id="JAH10345.1"/>
    </source>
</evidence>